<comment type="subcellular location">
    <subcellularLocation>
        <location evidence="1">Secreted</location>
    </subcellularLocation>
</comment>
<dbReference type="InterPro" id="IPR001254">
    <property type="entry name" value="Trypsin_dom"/>
</dbReference>
<evidence type="ECO:0000259" key="8">
    <source>
        <dbReference type="PROSITE" id="PS50240"/>
    </source>
</evidence>
<dbReference type="FunFam" id="2.40.10.10:FF:000054">
    <property type="entry name" value="Complement C1r subcomponent"/>
    <property type="match status" value="1"/>
</dbReference>
<dbReference type="CDD" id="cd00190">
    <property type="entry name" value="Tryp_SPc"/>
    <property type="match status" value="1"/>
</dbReference>
<evidence type="ECO:0000256" key="3">
    <source>
        <dbReference type="ARBA" id="ARBA00022729"/>
    </source>
</evidence>
<keyword evidence="2" id="KW-0964">Secreted</keyword>
<dbReference type="PROSITE" id="PS00134">
    <property type="entry name" value="TRYPSIN_HIS"/>
    <property type="match status" value="1"/>
</dbReference>
<protein>
    <recommendedName>
        <fullName evidence="8">Peptidase S1 domain-containing protein</fullName>
    </recommendedName>
</protein>
<evidence type="ECO:0000256" key="5">
    <source>
        <dbReference type="ARBA" id="ARBA00023180"/>
    </source>
</evidence>
<dbReference type="PRINTS" id="PR00722">
    <property type="entry name" value="CHYMOTRYPSIN"/>
</dbReference>
<evidence type="ECO:0000313" key="10">
    <source>
        <dbReference type="Proteomes" id="UP000677054"/>
    </source>
</evidence>
<name>A0A7R8X6Y1_9CRUS</name>
<dbReference type="InterPro" id="IPR051487">
    <property type="entry name" value="Ser/Thr_Proteases_Immune/Dev"/>
</dbReference>
<evidence type="ECO:0000256" key="2">
    <source>
        <dbReference type="ARBA" id="ARBA00022525"/>
    </source>
</evidence>
<dbReference type="EMBL" id="LR900054">
    <property type="protein sequence ID" value="CAD7243982.1"/>
    <property type="molecule type" value="Genomic_DNA"/>
</dbReference>
<keyword evidence="10" id="KW-1185">Reference proteome</keyword>
<dbReference type="PANTHER" id="PTHR24256">
    <property type="entry name" value="TRYPTASE-RELATED"/>
    <property type="match status" value="1"/>
</dbReference>
<accession>A0A7R8X6Y1</accession>
<evidence type="ECO:0000256" key="6">
    <source>
        <dbReference type="ARBA" id="ARBA00024195"/>
    </source>
</evidence>
<dbReference type="PROSITE" id="PS00135">
    <property type="entry name" value="TRYPSIN_SER"/>
    <property type="match status" value="1"/>
</dbReference>
<reference evidence="9" key="1">
    <citation type="submission" date="2020-11" db="EMBL/GenBank/DDBJ databases">
        <authorList>
            <person name="Tran Van P."/>
        </authorList>
    </citation>
    <scope>NUCLEOTIDE SEQUENCE</scope>
</reference>
<keyword evidence="7" id="KW-0720">Serine protease</keyword>
<dbReference type="InterPro" id="IPR001314">
    <property type="entry name" value="Peptidase_S1A"/>
</dbReference>
<dbReference type="InterPro" id="IPR018114">
    <property type="entry name" value="TRYPSIN_HIS"/>
</dbReference>
<keyword evidence="7" id="KW-0645">Protease</keyword>
<dbReference type="Gene3D" id="2.40.10.10">
    <property type="entry name" value="Trypsin-like serine proteases"/>
    <property type="match status" value="3"/>
</dbReference>
<dbReference type="AlphaFoldDB" id="A0A7R8X6Y1"/>
<dbReference type="InterPro" id="IPR043504">
    <property type="entry name" value="Peptidase_S1_PA_chymotrypsin"/>
</dbReference>
<evidence type="ECO:0000256" key="7">
    <source>
        <dbReference type="RuleBase" id="RU363034"/>
    </source>
</evidence>
<dbReference type="EMBL" id="CAJPEV010000537">
    <property type="protein sequence ID" value="CAG0886253.1"/>
    <property type="molecule type" value="Genomic_DNA"/>
</dbReference>
<dbReference type="PROSITE" id="PS50240">
    <property type="entry name" value="TRYPSIN_DOM"/>
    <property type="match status" value="1"/>
</dbReference>
<dbReference type="InterPro" id="IPR009003">
    <property type="entry name" value="Peptidase_S1_PA"/>
</dbReference>
<evidence type="ECO:0000256" key="4">
    <source>
        <dbReference type="ARBA" id="ARBA00023157"/>
    </source>
</evidence>
<dbReference type="SUPFAM" id="SSF50494">
    <property type="entry name" value="Trypsin-like serine proteases"/>
    <property type="match status" value="1"/>
</dbReference>
<evidence type="ECO:0000256" key="1">
    <source>
        <dbReference type="ARBA" id="ARBA00004613"/>
    </source>
</evidence>
<gene>
    <name evidence="9" type="ORF">DSTB1V02_LOCUS3887</name>
</gene>
<dbReference type="InterPro" id="IPR033116">
    <property type="entry name" value="TRYPSIN_SER"/>
</dbReference>
<evidence type="ECO:0000313" key="9">
    <source>
        <dbReference type="EMBL" id="CAD7243982.1"/>
    </source>
</evidence>
<comment type="similarity">
    <text evidence="6">Belongs to the peptidase S1 family. CLIP subfamily.</text>
</comment>
<dbReference type="Pfam" id="PF00089">
    <property type="entry name" value="Trypsin"/>
    <property type="match status" value="1"/>
</dbReference>
<dbReference type="GO" id="GO:0006508">
    <property type="term" value="P:proteolysis"/>
    <property type="evidence" value="ECO:0007669"/>
    <property type="project" value="UniProtKB-KW"/>
</dbReference>
<dbReference type="GO" id="GO:0005576">
    <property type="term" value="C:extracellular region"/>
    <property type="evidence" value="ECO:0007669"/>
    <property type="project" value="UniProtKB-SubCell"/>
</dbReference>
<dbReference type="GO" id="GO:0004252">
    <property type="term" value="F:serine-type endopeptidase activity"/>
    <property type="evidence" value="ECO:0007669"/>
    <property type="project" value="InterPro"/>
</dbReference>
<keyword evidence="3" id="KW-0732">Signal</keyword>
<keyword evidence="4" id="KW-1015">Disulfide bond</keyword>
<organism evidence="9">
    <name type="scientific">Darwinula stevensoni</name>
    <dbReference type="NCBI Taxonomy" id="69355"/>
    <lineage>
        <taxon>Eukaryota</taxon>
        <taxon>Metazoa</taxon>
        <taxon>Ecdysozoa</taxon>
        <taxon>Arthropoda</taxon>
        <taxon>Crustacea</taxon>
        <taxon>Oligostraca</taxon>
        <taxon>Ostracoda</taxon>
        <taxon>Podocopa</taxon>
        <taxon>Podocopida</taxon>
        <taxon>Darwinulocopina</taxon>
        <taxon>Darwinuloidea</taxon>
        <taxon>Darwinulidae</taxon>
        <taxon>Darwinula</taxon>
    </lineage>
</organism>
<dbReference type="Proteomes" id="UP000677054">
    <property type="component" value="Unassembled WGS sequence"/>
</dbReference>
<keyword evidence="7" id="KW-0378">Hydrolase</keyword>
<feature type="domain" description="Peptidase S1" evidence="8">
    <location>
        <begin position="55"/>
        <end position="292"/>
    </location>
</feature>
<sequence length="292" mass="32344">MGLTEMRPGAGSFKAINTEPSRFYLAMMRSEVLKLPLTNLACNECGRKVLLSKLSAGGKPSVVGEWPWQAAIYDVREKDQVCGGALIREQWVLTAAHCVVVHVSLSCDENRRDYLQVSQIIIYDDFNYQNYDSDIALLKLVEPAALTQRVQLVCLPNRHSLSDVHFKKGLRGWVAGWGFNASDLSPDVLMEVELPIISNADCRFDTISLTGDHTITSTLTSNMFCAGDDKDTPLKSYKTVCHGDSGSPLVVQASTSPESSWQVEGIVSHFFGKEDCSMRRPGQYGIFTKVNR</sequence>
<dbReference type="OrthoDB" id="10061449at2759"/>
<dbReference type="SMART" id="SM00020">
    <property type="entry name" value="Tryp_SPc"/>
    <property type="match status" value="1"/>
</dbReference>
<keyword evidence="5" id="KW-0325">Glycoprotein</keyword>
<proteinExistence type="inferred from homology"/>